<feature type="compositionally biased region" description="Basic and acidic residues" evidence="1">
    <location>
        <begin position="69"/>
        <end position="82"/>
    </location>
</feature>
<protein>
    <submittedName>
        <fullName evidence="2">Uncharacterized protein</fullName>
    </submittedName>
</protein>
<reference evidence="2 3" key="1">
    <citation type="submission" date="2022-10" db="EMBL/GenBank/DDBJ databases">
        <title>WGS assembly of Paspalum vaginatum 540-79.</title>
        <authorList>
            <person name="Sun G."/>
            <person name="Wase N."/>
            <person name="Shu S."/>
            <person name="Jenkins J."/>
            <person name="Zhou B."/>
            <person name="Torres-Rodriguez J."/>
            <person name="Chen C."/>
            <person name="Sandor L."/>
            <person name="Plott C."/>
            <person name="Yoshinga Y."/>
            <person name="Daum C."/>
            <person name="Qi P."/>
            <person name="Barry K."/>
            <person name="Lipzen A."/>
            <person name="Berry L."/>
            <person name="Pedersen C."/>
            <person name="Gottilla T."/>
            <person name="Foltz A."/>
            <person name="Yu H."/>
            <person name="O'Malley R."/>
            <person name="Zhang C."/>
            <person name="Devos K."/>
            <person name="Sigmon B."/>
            <person name="Yu B."/>
            <person name="Obata T."/>
            <person name="Schmutz J."/>
            <person name="Schnable J."/>
        </authorList>
    </citation>
    <scope>NUCLEOTIDE SEQUENCE [LARGE SCALE GENOMIC DNA]</scope>
    <source>
        <strain evidence="3">cv. 540-79</strain>
    </source>
</reference>
<comment type="caution">
    <text evidence="2">The sequence shown here is derived from an EMBL/GenBank/DDBJ whole genome shotgun (WGS) entry which is preliminary data.</text>
</comment>
<gene>
    <name evidence="2" type="ORF">BS78_K236500</name>
</gene>
<evidence type="ECO:0000313" key="2">
    <source>
        <dbReference type="EMBL" id="KAJ1253549.1"/>
    </source>
</evidence>
<sequence length="110" mass="11594">MAAGIGSAARRHGDEEGRACKMTSSDVDRGRGLAGPQLGGVPDRRQGLEEAAQPRSMGDEEGMGRQGRSRREGAESGEDRRWWGSPGGAASMSPAWESEDPSPGMPDPSR</sequence>
<feature type="region of interest" description="Disordered" evidence="1">
    <location>
        <begin position="1"/>
        <end position="110"/>
    </location>
</feature>
<proteinExistence type="predicted"/>
<accession>A0A9W7X745</accession>
<dbReference type="AlphaFoldDB" id="A0A9W7X745"/>
<organism evidence="2 3">
    <name type="scientific">Paspalum vaginatum</name>
    <name type="common">seashore paspalum</name>
    <dbReference type="NCBI Taxonomy" id="158149"/>
    <lineage>
        <taxon>Eukaryota</taxon>
        <taxon>Viridiplantae</taxon>
        <taxon>Streptophyta</taxon>
        <taxon>Embryophyta</taxon>
        <taxon>Tracheophyta</taxon>
        <taxon>Spermatophyta</taxon>
        <taxon>Magnoliopsida</taxon>
        <taxon>Liliopsida</taxon>
        <taxon>Poales</taxon>
        <taxon>Poaceae</taxon>
        <taxon>PACMAD clade</taxon>
        <taxon>Panicoideae</taxon>
        <taxon>Andropogonodae</taxon>
        <taxon>Paspaleae</taxon>
        <taxon>Paspalinae</taxon>
        <taxon>Paspalum</taxon>
    </lineage>
</organism>
<evidence type="ECO:0000313" key="3">
    <source>
        <dbReference type="Proteomes" id="UP001164776"/>
    </source>
</evidence>
<evidence type="ECO:0000256" key="1">
    <source>
        <dbReference type="SAM" id="MobiDB-lite"/>
    </source>
</evidence>
<dbReference type="EMBL" id="MU631031">
    <property type="protein sequence ID" value="KAJ1253549.1"/>
    <property type="molecule type" value="Genomic_DNA"/>
</dbReference>
<dbReference type="Proteomes" id="UP001164776">
    <property type="component" value="Unassembled WGS sequence"/>
</dbReference>
<name>A0A9W7X745_9POAL</name>
<keyword evidence="3" id="KW-1185">Reference proteome</keyword>